<name>A0A6C0DLX5_9ZZZZ</name>
<dbReference type="AlphaFoldDB" id="A0A6C0DLX5"/>
<accession>A0A6C0DLX5</accession>
<reference evidence="1" key="1">
    <citation type="journal article" date="2020" name="Nature">
        <title>Giant virus diversity and host interactions through global metagenomics.</title>
        <authorList>
            <person name="Schulz F."/>
            <person name="Roux S."/>
            <person name="Paez-Espino D."/>
            <person name="Jungbluth S."/>
            <person name="Walsh D.A."/>
            <person name="Denef V.J."/>
            <person name="McMahon K.D."/>
            <person name="Konstantinidis K.T."/>
            <person name="Eloe-Fadrosh E.A."/>
            <person name="Kyrpides N.C."/>
            <person name="Woyke T."/>
        </authorList>
    </citation>
    <scope>NUCLEOTIDE SEQUENCE</scope>
    <source>
        <strain evidence="1">GVMAG-M-3300023174-3</strain>
    </source>
</reference>
<sequence>MPKCSCNYSVSQINIPAHEHKTTVNLDRDISHNEDGRLIRKVLCLFLDEYGEPLSLSNQTTLTFHTLLEYHAGHHSHHYNFHLGKKKEDFTRRKQEEEGLVQNPFVWILDFGWTFHEDHVRNHANQVEFTYHFDKKDMGKAMAMVMIAFYEDDDAKEYEFGWLQNKLESIDAETSPTIVNLCKHILWS</sequence>
<proteinExistence type="predicted"/>
<protein>
    <submittedName>
        <fullName evidence="1">Uncharacterized protein</fullName>
    </submittedName>
</protein>
<organism evidence="1">
    <name type="scientific">viral metagenome</name>
    <dbReference type="NCBI Taxonomy" id="1070528"/>
    <lineage>
        <taxon>unclassified sequences</taxon>
        <taxon>metagenomes</taxon>
        <taxon>organismal metagenomes</taxon>
    </lineage>
</organism>
<evidence type="ECO:0000313" key="1">
    <source>
        <dbReference type="EMBL" id="QHT17938.1"/>
    </source>
</evidence>
<dbReference type="EMBL" id="MN739646">
    <property type="protein sequence ID" value="QHT17938.1"/>
    <property type="molecule type" value="Genomic_DNA"/>
</dbReference>